<protein>
    <submittedName>
        <fullName evidence="2">BPTI/Kunitz inhibitor domain-containing protein</fullName>
    </submittedName>
</protein>
<reference evidence="2" key="1">
    <citation type="submission" date="2016-11" db="UniProtKB">
        <authorList>
            <consortium name="WormBaseParasite"/>
        </authorList>
    </citation>
    <scope>IDENTIFICATION</scope>
    <source>
        <strain evidence="2">KR3021</strain>
    </source>
</reference>
<dbReference type="WBParaSite" id="RSKR_0001128200.1">
    <property type="protein sequence ID" value="RSKR_0001128200.1"/>
    <property type="gene ID" value="RSKR_0001128200"/>
</dbReference>
<accession>A0AC35UGP4</accession>
<sequence length="444" mass="49565">MFVFFTILFLLNELNGEVVLSNRKVIVPVCPDGSKALSDAEKVLSCTGGCFIGFKCIYTDKNNIDGICCPDMGVLSEIYDENNYEHLHISYPDPKQLTQKDIESSFPVDKQWNHFSTASSKDDILGSSTTQLPTLINTLSSTPSLIKTKENSSERSLEKESFLHPNNIKSRIPLGLANIFRADSGSTSAPLIQTTNLLKIEEEPKHSVNIESDRISPIIESKTISPLGESKTMSPLIEKTALKTPLKFEAVKTHLSQQIDFELNNKSVNFNTLRRKPASNENFTFEIESSKDKNTGRFEVDHPNRNIEELQNKPFFCSRQPLSFTCHGGTKTTQFVTRWFEKDGMCNSYIFGYCAAGGTLQTDKTMRTEEDCKNYCLGGSGKKSSNILSNGRFINGKLLRDQNGPSINSETNKAYSPKLTSPVDTIWNKKDEHGGNLFDGNRSC</sequence>
<name>A0AC35UGP4_9BILA</name>
<proteinExistence type="predicted"/>
<evidence type="ECO:0000313" key="1">
    <source>
        <dbReference type="Proteomes" id="UP000095286"/>
    </source>
</evidence>
<dbReference type="Proteomes" id="UP000095286">
    <property type="component" value="Unplaced"/>
</dbReference>
<organism evidence="1 2">
    <name type="scientific">Rhabditophanes sp. KR3021</name>
    <dbReference type="NCBI Taxonomy" id="114890"/>
    <lineage>
        <taxon>Eukaryota</taxon>
        <taxon>Metazoa</taxon>
        <taxon>Ecdysozoa</taxon>
        <taxon>Nematoda</taxon>
        <taxon>Chromadorea</taxon>
        <taxon>Rhabditida</taxon>
        <taxon>Tylenchina</taxon>
        <taxon>Panagrolaimomorpha</taxon>
        <taxon>Strongyloidoidea</taxon>
        <taxon>Alloionematidae</taxon>
        <taxon>Rhabditophanes</taxon>
    </lineage>
</organism>
<evidence type="ECO:0000313" key="2">
    <source>
        <dbReference type="WBParaSite" id="RSKR_0001128200.1"/>
    </source>
</evidence>